<evidence type="ECO:0000259" key="7">
    <source>
        <dbReference type="PROSITE" id="PS50405"/>
    </source>
</evidence>
<comment type="similarity">
    <text evidence="4">Belongs to the GST superfamily. Sigma family.</text>
</comment>
<accession>I4DMZ0</accession>
<evidence type="ECO:0000259" key="6">
    <source>
        <dbReference type="PROSITE" id="PS50404"/>
    </source>
</evidence>
<feature type="domain" description="GST C-terminal" evidence="7">
    <location>
        <begin position="81"/>
        <end position="204"/>
    </location>
</feature>
<dbReference type="OrthoDB" id="414243at2759"/>
<evidence type="ECO:0000256" key="5">
    <source>
        <dbReference type="ARBA" id="ARBA00047960"/>
    </source>
</evidence>
<evidence type="ECO:0000256" key="2">
    <source>
        <dbReference type="ARBA" id="ARBA00012452"/>
    </source>
</evidence>
<organism evidence="8">
    <name type="scientific">Papilio polytes</name>
    <name type="common">Common mormon</name>
    <name type="synonym">Swallowtail butterfly</name>
    <dbReference type="NCBI Taxonomy" id="76194"/>
    <lineage>
        <taxon>Eukaryota</taxon>
        <taxon>Metazoa</taxon>
        <taxon>Ecdysozoa</taxon>
        <taxon>Arthropoda</taxon>
        <taxon>Hexapoda</taxon>
        <taxon>Insecta</taxon>
        <taxon>Pterygota</taxon>
        <taxon>Neoptera</taxon>
        <taxon>Endopterygota</taxon>
        <taxon>Lepidoptera</taxon>
        <taxon>Glossata</taxon>
        <taxon>Ditrysia</taxon>
        <taxon>Papilionoidea</taxon>
        <taxon>Papilionidae</taxon>
        <taxon>Papilioninae</taxon>
        <taxon>Papilio</taxon>
    </lineage>
</organism>
<evidence type="ECO:0000313" key="8">
    <source>
        <dbReference type="EMBL" id="BAM19280.1"/>
    </source>
</evidence>
<dbReference type="PROSITE" id="PS50405">
    <property type="entry name" value="GST_CTER"/>
    <property type="match status" value="1"/>
</dbReference>
<dbReference type="InterPro" id="IPR036282">
    <property type="entry name" value="Glutathione-S-Trfase_C_sf"/>
</dbReference>
<dbReference type="GO" id="GO:0006749">
    <property type="term" value="P:glutathione metabolic process"/>
    <property type="evidence" value="ECO:0007669"/>
    <property type="project" value="TreeGrafter"/>
</dbReference>
<dbReference type="InterPro" id="IPR040079">
    <property type="entry name" value="Glutathione_S-Trfase"/>
</dbReference>
<reference evidence="8" key="1">
    <citation type="journal article" date="2012" name="BMC Biol.">
        <title>Comprehensive microarray-based analysis for stage-specific larval camouflage pattern-associated genes in the swallowtail butterfly, Papilio xuthus.</title>
        <authorList>
            <person name="Futahashi R."/>
            <person name="Shirataki H."/>
            <person name="Narita T."/>
            <person name="Mita K."/>
            <person name="Fujiwara H."/>
        </authorList>
    </citation>
    <scope>NUCLEOTIDE SEQUENCE</scope>
    <source>
        <tissue evidence="8">Epidermis</tissue>
    </source>
</reference>
<dbReference type="FunFam" id="1.20.1050.10:FF:000030">
    <property type="entry name" value="Glutathione S-transferase S1"/>
    <property type="match status" value="1"/>
</dbReference>
<keyword evidence="3 8" id="KW-0808">Transferase</keyword>
<dbReference type="CDD" id="cd03039">
    <property type="entry name" value="GST_N_Sigma_like"/>
    <property type="match status" value="1"/>
</dbReference>
<comment type="catalytic activity">
    <reaction evidence="5">
        <text>RX + glutathione = an S-substituted glutathione + a halide anion + H(+)</text>
        <dbReference type="Rhea" id="RHEA:16437"/>
        <dbReference type="ChEBI" id="CHEBI:15378"/>
        <dbReference type="ChEBI" id="CHEBI:16042"/>
        <dbReference type="ChEBI" id="CHEBI:17792"/>
        <dbReference type="ChEBI" id="CHEBI:57925"/>
        <dbReference type="ChEBI" id="CHEBI:90779"/>
        <dbReference type="EC" id="2.5.1.18"/>
    </reaction>
</comment>
<dbReference type="InterPro" id="IPR036249">
    <property type="entry name" value="Thioredoxin-like_sf"/>
</dbReference>
<dbReference type="InterPro" id="IPR004046">
    <property type="entry name" value="GST_C"/>
</dbReference>
<dbReference type="EMBL" id="AK402658">
    <property type="protein sequence ID" value="BAM19280.1"/>
    <property type="molecule type" value="mRNA"/>
</dbReference>
<dbReference type="SUPFAM" id="SSF52833">
    <property type="entry name" value="Thioredoxin-like"/>
    <property type="match status" value="1"/>
</dbReference>
<dbReference type="SUPFAM" id="SSF47616">
    <property type="entry name" value="GST C-terminal domain-like"/>
    <property type="match status" value="1"/>
</dbReference>
<dbReference type="Pfam" id="PF14497">
    <property type="entry name" value="GST_C_3"/>
    <property type="match status" value="1"/>
</dbReference>
<dbReference type="InterPro" id="IPR010987">
    <property type="entry name" value="Glutathione-S-Trfase_C-like"/>
</dbReference>
<dbReference type="PANTHER" id="PTHR11571">
    <property type="entry name" value="GLUTATHIONE S-TRANSFERASE"/>
    <property type="match status" value="1"/>
</dbReference>
<dbReference type="GeneID" id="106110880"/>
<dbReference type="InterPro" id="IPR050213">
    <property type="entry name" value="GST_superfamily"/>
</dbReference>
<dbReference type="AlphaFoldDB" id="I4DMZ0"/>
<evidence type="ECO:0000256" key="3">
    <source>
        <dbReference type="ARBA" id="ARBA00022679"/>
    </source>
</evidence>
<comment type="subunit">
    <text evidence="1">Homodimer.</text>
</comment>
<evidence type="ECO:0000256" key="1">
    <source>
        <dbReference type="ARBA" id="ARBA00011738"/>
    </source>
</evidence>
<sequence length="204" mass="23386">MAKVKVTYFNVKALGEGIRMLLAYGGQEFEDIRVERDSWPELKPKTPFGQLPMLEIDGKQYAQSIAICRYLGRKYGLAGTTPEEDLIIDQNLDFFNDIRLKTVAANYESDEKVKADKLEDLKKNHFPVLFSKLDQMIKENNGFLAVGRLTWADFVFAGVYDALRMFTHLPDLDEKYPSFSKLRDTVRSLPKVKEFCDSAPKTDL</sequence>
<dbReference type="PROSITE" id="PS50404">
    <property type="entry name" value="GST_NTER"/>
    <property type="match status" value="1"/>
</dbReference>
<dbReference type="SFLD" id="SFLDG00363">
    <property type="entry name" value="AMPS_(cytGST):_Alpha-__Mu-__Pi"/>
    <property type="match status" value="1"/>
</dbReference>
<dbReference type="Gene3D" id="1.20.1050.10">
    <property type="match status" value="1"/>
</dbReference>
<name>I4DMZ0_PAPPL</name>
<dbReference type="Gene3D" id="3.40.30.10">
    <property type="entry name" value="Glutaredoxin"/>
    <property type="match status" value="1"/>
</dbReference>
<dbReference type="SFLD" id="SFLDG01205">
    <property type="entry name" value="AMPS.1"/>
    <property type="match status" value="1"/>
</dbReference>
<dbReference type="RefSeq" id="NP_001298560.1">
    <property type="nucleotide sequence ID" value="NM_001311631.1"/>
</dbReference>
<dbReference type="EC" id="2.5.1.18" evidence="2"/>
<proteinExistence type="evidence at transcript level"/>
<dbReference type="SFLD" id="SFLDS00019">
    <property type="entry name" value="Glutathione_Transferase_(cytos"/>
    <property type="match status" value="1"/>
</dbReference>
<feature type="domain" description="GST N-terminal" evidence="6">
    <location>
        <begin position="2"/>
        <end position="79"/>
    </location>
</feature>
<dbReference type="GO" id="GO:0004364">
    <property type="term" value="F:glutathione transferase activity"/>
    <property type="evidence" value="ECO:0007669"/>
    <property type="project" value="UniProtKB-EC"/>
</dbReference>
<protein>
    <recommendedName>
        <fullName evidence="2">glutathione transferase</fullName>
        <ecNumber evidence="2">2.5.1.18</ecNumber>
    </recommendedName>
</protein>
<dbReference type="CDD" id="cd03192">
    <property type="entry name" value="GST_C_Sigma_like"/>
    <property type="match status" value="1"/>
</dbReference>
<evidence type="ECO:0000256" key="4">
    <source>
        <dbReference type="ARBA" id="ARBA00038317"/>
    </source>
</evidence>
<dbReference type="FunFam" id="3.40.30.10:FF:000035">
    <property type="entry name" value="hematopoietic prostaglandin D synthase"/>
    <property type="match status" value="1"/>
</dbReference>
<dbReference type="PANTHER" id="PTHR11571:SF224">
    <property type="entry name" value="HEMATOPOIETIC PROSTAGLANDIN D SYNTHASE"/>
    <property type="match status" value="1"/>
</dbReference>
<dbReference type="InterPro" id="IPR004045">
    <property type="entry name" value="Glutathione_S-Trfase_N"/>
</dbReference>
<dbReference type="Pfam" id="PF02798">
    <property type="entry name" value="GST_N"/>
    <property type="match status" value="1"/>
</dbReference>
<dbReference type="GO" id="GO:0004602">
    <property type="term" value="F:glutathione peroxidase activity"/>
    <property type="evidence" value="ECO:0007669"/>
    <property type="project" value="UniProtKB-ARBA"/>
</dbReference>